<protein>
    <submittedName>
        <fullName evidence="1">Uncharacterized protein</fullName>
    </submittedName>
</protein>
<proteinExistence type="predicted"/>
<organism evidence="1">
    <name type="scientific">Rhizophora mucronata</name>
    <name type="common">Asiatic mangrove</name>
    <dbReference type="NCBI Taxonomy" id="61149"/>
    <lineage>
        <taxon>Eukaryota</taxon>
        <taxon>Viridiplantae</taxon>
        <taxon>Streptophyta</taxon>
        <taxon>Embryophyta</taxon>
        <taxon>Tracheophyta</taxon>
        <taxon>Spermatophyta</taxon>
        <taxon>Magnoliopsida</taxon>
        <taxon>eudicotyledons</taxon>
        <taxon>Gunneridae</taxon>
        <taxon>Pentapetalae</taxon>
        <taxon>rosids</taxon>
        <taxon>fabids</taxon>
        <taxon>Malpighiales</taxon>
        <taxon>Rhizophoraceae</taxon>
        <taxon>Rhizophora</taxon>
    </lineage>
</organism>
<name>A0A2P2N8B8_RHIMU</name>
<reference evidence="1" key="1">
    <citation type="submission" date="2018-02" db="EMBL/GenBank/DDBJ databases">
        <title>Rhizophora mucronata_Transcriptome.</title>
        <authorList>
            <person name="Meera S.P."/>
            <person name="Sreeshan A."/>
            <person name="Augustine A."/>
        </authorList>
    </citation>
    <scope>NUCLEOTIDE SEQUENCE</scope>
    <source>
        <tissue evidence="1">Leaf</tissue>
    </source>
</reference>
<dbReference type="AlphaFoldDB" id="A0A2P2N8B8"/>
<dbReference type="EMBL" id="GGEC01058250">
    <property type="protein sequence ID" value="MBX38734.1"/>
    <property type="molecule type" value="Transcribed_RNA"/>
</dbReference>
<sequence>MLTIANFGHIMRERERGS</sequence>
<accession>A0A2P2N8B8</accession>
<evidence type="ECO:0000313" key="1">
    <source>
        <dbReference type="EMBL" id="MBX38734.1"/>
    </source>
</evidence>